<feature type="region of interest" description="Disordered" evidence="1">
    <location>
        <begin position="1"/>
        <end position="25"/>
    </location>
</feature>
<evidence type="ECO:0000256" key="1">
    <source>
        <dbReference type="SAM" id="MobiDB-lite"/>
    </source>
</evidence>
<organism evidence="2">
    <name type="scientific">viral metagenome</name>
    <dbReference type="NCBI Taxonomy" id="1070528"/>
    <lineage>
        <taxon>unclassified sequences</taxon>
        <taxon>metagenomes</taxon>
        <taxon>organismal metagenomes</taxon>
    </lineage>
</organism>
<name>A0A6C0K499_9ZZZZ</name>
<evidence type="ECO:0000313" key="2">
    <source>
        <dbReference type="EMBL" id="QHU11630.1"/>
    </source>
</evidence>
<reference evidence="2" key="1">
    <citation type="journal article" date="2020" name="Nature">
        <title>Giant virus diversity and host interactions through global metagenomics.</title>
        <authorList>
            <person name="Schulz F."/>
            <person name="Roux S."/>
            <person name="Paez-Espino D."/>
            <person name="Jungbluth S."/>
            <person name="Walsh D.A."/>
            <person name="Denef V.J."/>
            <person name="McMahon K.D."/>
            <person name="Konstantinidis K.T."/>
            <person name="Eloe-Fadrosh E.A."/>
            <person name="Kyrpides N.C."/>
            <person name="Woyke T."/>
        </authorList>
    </citation>
    <scope>NUCLEOTIDE SEQUENCE</scope>
    <source>
        <strain evidence="2">GVMAG-S-1101169-75</strain>
    </source>
</reference>
<dbReference type="EMBL" id="MN740787">
    <property type="protein sequence ID" value="QHU11630.1"/>
    <property type="molecule type" value="Genomic_DNA"/>
</dbReference>
<feature type="region of interest" description="Disordered" evidence="1">
    <location>
        <begin position="48"/>
        <end position="88"/>
    </location>
</feature>
<sequence>MNSFRPIPIHSEDRSASSRSSLDMGNQSWKLEKMLDNRGKSNYKLITSGTSRAVVDGRGGGGGGAASTRERERRNRSRKQQQQATAPLKSIGAYGVPGANAYLNTKAPTLNSSVMRTMIKKVKNAETKAIQDVSDVSSKTLRNDTERVLEGYAEIHGKVSRNMMIGNNGKFVSYNMEGNDFLQKSFANGHLVSSNIHLYNMHLLLSYFGTAPIGYCTVSLWSQIFSPALELVNLVTVPIQDIVSTKGRFLSKEIVMDTVPPGQIFVTVNFPDEIEGFFSLKYSIEGTQIYDHLRERDVPFEFPDFFLNQNNTENVIQAMNNHNPLRAFAALHNKVSLPPLAPELTPAPVAVPTTPAPIPVAAPTAPAPAPAPAPVAVAPAPPTPTTNYASALTLPTLSKNIFGNYIRGKTGDNIPIFGNPIVEKPGKGASSIRDEDHESSNFFHQSTHMAKKMSLETSVANGEEDADFTEKDDTDIKNILSILRNQNSAPIR</sequence>
<proteinExistence type="predicted"/>
<protein>
    <submittedName>
        <fullName evidence="2">Uncharacterized protein</fullName>
    </submittedName>
</protein>
<accession>A0A6C0K499</accession>
<dbReference type="AlphaFoldDB" id="A0A6C0K499"/>